<feature type="domain" description="CCHC-type" evidence="2">
    <location>
        <begin position="310"/>
        <end position="325"/>
    </location>
</feature>
<dbReference type="InterPro" id="IPR001878">
    <property type="entry name" value="Znf_CCHC"/>
</dbReference>
<dbReference type="STRING" id="34720.A0A195FBT6"/>
<dbReference type="InterPro" id="IPR036875">
    <property type="entry name" value="Znf_CCHC_sf"/>
</dbReference>
<protein>
    <recommendedName>
        <fullName evidence="2">CCHC-type domain-containing protein</fullName>
    </recommendedName>
</protein>
<keyword evidence="4" id="KW-1185">Reference proteome</keyword>
<feature type="domain" description="CCHC-type" evidence="2">
    <location>
        <begin position="270"/>
        <end position="285"/>
    </location>
</feature>
<dbReference type="GO" id="GO:0008270">
    <property type="term" value="F:zinc ion binding"/>
    <property type="evidence" value="ECO:0007669"/>
    <property type="project" value="InterPro"/>
</dbReference>
<dbReference type="GO" id="GO:0003676">
    <property type="term" value="F:nucleic acid binding"/>
    <property type="evidence" value="ECO:0007669"/>
    <property type="project" value="InterPro"/>
</dbReference>
<dbReference type="AlphaFoldDB" id="A0A195FBT6"/>
<feature type="domain" description="CCHC-type" evidence="2">
    <location>
        <begin position="289"/>
        <end position="305"/>
    </location>
</feature>
<dbReference type="EMBL" id="KQ981693">
    <property type="protein sequence ID" value="KYN37672.1"/>
    <property type="molecule type" value="Genomic_DNA"/>
</dbReference>
<dbReference type="SUPFAM" id="SSF57756">
    <property type="entry name" value="Retrovirus zinc finger-like domains"/>
    <property type="match status" value="1"/>
</dbReference>
<evidence type="ECO:0000313" key="3">
    <source>
        <dbReference type="EMBL" id="KYN37672.1"/>
    </source>
</evidence>
<feature type="region of interest" description="Disordered" evidence="1">
    <location>
        <begin position="1"/>
        <end position="24"/>
    </location>
</feature>
<name>A0A195FBT6_9HYME</name>
<dbReference type="Proteomes" id="UP000078541">
    <property type="component" value="Unassembled WGS sequence"/>
</dbReference>
<dbReference type="SMART" id="SM00343">
    <property type="entry name" value="ZnF_C2HC"/>
    <property type="match status" value="4"/>
</dbReference>
<gene>
    <name evidence="3" type="ORF">ALC56_07871</name>
</gene>
<evidence type="ECO:0000259" key="2">
    <source>
        <dbReference type="SMART" id="SM00343"/>
    </source>
</evidence>
<proteinExistence type="predicted"/>
<evidence type="ECO:0000256" key="1">
    <source>
        <dbReference type="SAM" id="MobiDB-lite"/>
    </source>
</evidence>
<evidence type="ECO:0000313" key="4">
    <source>
        <dbReference type="Proteomes" id="UP000078541"/>
    </source>
</evidence>
<accession>A0A195FBT6</accession>
<reference evidence="3 4" key="1">
    <citation type="submission" date="2016-03" db="EMBL/GenBank/DDBJ databases">
        <title>Trachymyrmex septentrionalis WGS genome.</title>
        <authorList>
            <person name="Nygaard S."/>
            <person name="Hu H."/>
            <person name="Boomsma J."/>
            <person name="Zhang G."/>
        </authorList>
    </citation>
    <scope>NUCLEOTIDE SEQUENCE [LARGE SCALE GENOMIC DNA]</scope>
    <source>
        <strain evidence="3">Tsep2-gDNA-1</strain>
        <tissue evidence="3">Whole body</tissue>
    </source>
</reference>
<organism evidence="3 4">
    <name type="scientific">Trachymyrmex septentrionalis</name>
    <dbReference type="NCBI Taxonomy" id="34720"/>
    <lineage>
        <taxon>Eukaryota</taxon>
        <taxon>Metazoa</taxon>
        <taxon>Ecdysozoa</taxon>
        <taxon>Arthropoda</taxon>
        <taxon>Hexapoda</taxon>
        <taxon>Insecta</taxon>
        <taxon>Pterygota</taxon>
        <taxon>Neoptera</taxon>
        <taxon>Endopterygota</taxon>
        <taxon>Hymenoptera</taxon>
        <taxon>Apocrita</taxon>
        <taxon>Aculeata</taxon>
        <taxon>Formicoidea</taxon>
        <taxon>Formicidae</taxon>
        <taxon>Myrmicinae</taxon>
        <taxon>Trachymyrmex</taxon>
    </lineage>
</organism>
<feature type="non-terminal residue" evidence="3">
    <location>
        <position position="1"/>
    </location>
</feature>
<sequence>LGGSSSRQAEPVNSEQTELSNGNESTITTVIAPPTIFATKDEFVRIWFSWKNDFFAYLKNIDKVEDKKQMWGFMLLNRMGPIGQEIHRTFHFYGEDKNTLDIDILIKKFDLYCLYGDKKRSNEDIDEYIHELKFFAIAQDYIDPMRIVKEKIIQDMSTQRFTGKAALLIESKGEKLISYLQSLDLYHIALFWKQCEHLMAQKIDETPKQNSTYANSATAESVPIEQNQNQSTIWGHRCKLFFPKLCCAHCNKCKQFNHYTDNYKDKYIYDCTKCGMSHIQSHCPAYGELCIKCGKRNHFSMMCRVPFKINCSKCGMNHAISRCPAQGRICRHCNQLNHLEEKCPDQPSVFEQVQSVY</sequence>
<feature type="domain" description="CCHC-type" evidence="2">
    <location>
        <begin position="329"/>
        <end position="345"/>
    </location>
</feature>